<dbReference type="EMBL" id="JBHSDU010000003">
    <property type="protein sequence ID" value="MFC4310705.1"/>
    <property type="molecule type" value="Genomic_DNA"/>
</dbReference>
<keyword evidence="1" id="KW-1133">Transmembrane helix</keyword>
<sequence>MFSEFFRFELRYQLRSPLPWVIGLMFALMAFAATTTDVITIGEGIGNANRNAPYVILTFLKVFSTLGMFVAVALIAQPLLRDFELGTEELFFSKPLNKATYLWGRFAAGSFMALIVMTITALGMILGSFMPWIDPQRLGPFSPAPYLWGFGVMIIPNLLFTGALLGLLAVTTRRLLLVFVGVVAFIALWSIAGALTRDIQYHTISALIDPLGGEAISQVMRYWSVVERNTLLPELSGLVLLNRLIWAGVAIVMLVATQLLFKPQRQRAKKHWWQRSAQSEEVSVAAPARRGEVPASVPARPVARALAAPHDFDASAAFGQFTHLVWFDTKSVLRSIPFLVLLAFGLFNYLGGSPAMENTFGTSVYPVTALMMQYMQGSYQFLLVIIVSFYAGDVLWRERDAKLAEVTDSLPVPNWVPLLSKLGAVTAVVFAFIVFGVMAAIGYQLWHGYTRLEPLLYLQAAFIDSWPFVLMGALALFLQIISNHKFLGYLLLILAMLAQIVLSQIGYEHNLYNYAGAPQMTYSDMNGYGHLLKPWAWFQTYWTLFAAILIVLANAFWVRGTASRWSLRWREALRSLRGPQAVALASLALAFIVTGGWIFYNTNILNEYVPEDVAFDRQARLEKDYRQFKDLPQPRVVDVRADVDIYPEERRSVIRGHYHLINKHDVAIPELHVYTNPLARIEVVAPAGVVMKKEDREAGMRIFALREPLAPGAALDFDFIVERAERGFTNSGMPRSTGGGDLRSTLNANGTFFTSNEMPHFGYDESRQLLDRNERRKRGLGDVPRKPKLEDEQARYNIGIVDSDWINFEATVSTSADQIALAPGYLQREWTENGRRYFHYKMDRPMLPFYCFLSARWDVKRGEWHGLPIEIYHDPKHAYNVDRMIDATRKSLDYFTTQFSPYQSKQVRILEFPRYAKFAQSFANTIPFSESIGFIANLTDPESIDYVFYVTAHEMAHQWWGHQVVGADVQGQTMLMESMSQYSALMVMEKEYGREHMRRFLKYELDRYLRGRGGELIEELPLMRVEDQQYIHYAKGSLVLYRLRDEIGEENLNRALANYIRDKAYQQPPYTTTLELVDYIRAQTTADKYPLIDELLAKIIFYDNRVVSASVTPRNGKYDVTIEYGAAKRESDGAGRETQVALDDWIEVGVFARAAGKGEHTEKPLYLERKRITQSSGKFTMTVDAMPYEVGFDPYNKLIDRLPDDNRKTVEIRAAAPATNDAPSKT</sequence>
<proteinExistence type="predicted"/>
<evidence type="ECO:0000313" key="3">
    <source>
        <dbReference type="EMBL" id="MFC4310705.1"/>
    </source>
</evidence>
<feature type="transmembrane region" description="Helical" evidence="1">
    <location>
        <begin position="101"/>
        <end position="126"/>
    </location>
</feature>
<dbReference type="SUPFAM" id="SSF55486">
    <property type="entry name" value="Metalloproteases ('zincins'), catalytic domain"/>
    <property type="match status" value="1"/>
</dbReference>
<feature type="transmembrane region" description="Helical" evidence="1">
    <location>
        <begin position="20"/>
        <end position="42"/>
    </location>
</feature>
<dbReference type="Proteomes" id="UP001595904">
    <property type="component" value="Unassembled WGS sequence"/>
</dbReference>
<feature type="transmembrane region" description="Helical" evidence="1">
    <location>
        <begin position="371"/>
        <end position="392"/>
    </location>
</feature>
<feature type="transmembrane region" description="Helical" evidence="1">
    <location>
        <begin position="455"/>
        <end position="479"/>
    </location>
</feature>
<evidence type="ECO:0000259" key="2">
    <source>
        <dbReference type="Pfam" id="PF01433"/>
    </source>
</evidence>
<feature type="transmembrane region" description="Helical" evidence="1">
    <location>
        <begin position="244"/>
        <end position="261"/>
    </location>
</feature>
<feature type="transmembrane region" description="Helical" evidence="1">
    <location>
        <begin position="581"/>
        <end position="600"/>
    </location>
</feature>
<feature type="transmembrane region" description="Helical" evidence="1">
    <location>
        <begin position="54"/>
        <end position="80"/>
    </location>
</feature>
<feature type="transmembrane region" description="Helical" evidence="1">
    <location>
        <begin position="146"/>
        <end position="168"/>
    </location>
</feature>
<feature type="transmembrane region" description="Helical" evidence="1">
    <location>
        <begin position="175"/>
        <end position="195"/>
    </location>
</feature>
<evidence type="ECO:0000313" key="4">
    <source>
        <dbReference type="Proteomes" id="UP001595904"/>
    </source>
</evidence>
<dbReference type="Gene3D" id="1.10.390.10">
    <property type="entry name" value="Neutral Protease Domain 2"/>
    <property type="match status" value="1"/>
</dbReference>
<feature type="transmembrane region" description="Helical" evidence="1">
    <location>
        <begin position="422"/>
        <end position="443"/>
    </location>
</feature>
<keyword evidence="1" id="KW-0472">Membrane</keyword>
<keyword evidence="3" id="KW-0031">Aminopeptidase</keyword>
<evidence type="ECO:0000256" key="1">
    <source>
        <dbReference type="SAM" id="Phobius"/>
    </source>
</evidence>
<protein>
    <submittedName>
        <fullName evidence="3">ABC transporter permease/M1 family aminopeptidase</fullName>
    </submittedName>
</protein>
<keyword evidence="3" id="KW-0378">Hydrolase</keyword>
<accession>A0ABV8STM3</accession>
<feature type="transmembrane region" description="Helical" evidence="1">
    <location>
        <begin position="541"/>
        <end position="560"/>
    </location>
</feature>
<reference evidence="4" key="1">
    <citation type="journal article" date="2019" name="Int. J. Syst. Evol. Microbiol.">
        <title>The Global Catalogue of Microorganisms (GCM) 10K type strain sequencing project: providing services to taxonomists for standard genome sequencing and annotation.</title>
        <authorList>
            <consortium name="The Broad Institute Genomics Platform"/>
            <consortium name="The Broad Institute Genome Sequencing Center for Infectious Disease"/>
            <person name="Wu L."/>
            <person name="Ma J."/>
        </authorList>
    </citation>
    <scope>NUCLEOTIDE SEQUENCE [LARGE SCALE GENOMIC DNA]</scope>
    <source>
        <strain evidence="4">CGMCC 1.10759</strain>
    </source>
</reference>
<comment type="caution">
    <text evidence="3">The sequence shown here is derived from an EMBL/GenBank/DDBJ whole genome shotgun (WGS) entry which is preliminary data.</text>
</comment>
<keyword evidence="1" id="KW-0812">Transmembrane</keyword>
<dbReference type="Pfam" id="PF01433">
    <property type="entry name" value="Peptidase_M1"/>
    <property type="match status" value="1"/>
</dbReference>
<gene>
    <name evidence="3" type="ORF">ACFPN2_16550</name>
</gene>
<feature type="transmembrane region" description="Helical" evidence="1">
    <location>
        <begin position="332"/>
        <end position="351"/>
    </location>
</feature>
<dbReference type="InterPro" id="IPR027268">
    <property type="entry name" value="Peptidase_M4/M1_CTD_sf"/>
</dbReference>
<keyword evidence="3" id="KW-0645">Protease</keyword>
<dbReference type="InterPro" id="IPR014782">
    <property type="entry name" value="Peptidase_M1_dom"/>
</dbReference>
<name>A0ABV8STM3_9GAMM</name>
<dbReference type="GO" id="GO:0004177">
    <property type="term" value="F:aminopeptidase activity"/>
    <property type="evidence" value="ECO:0007669"/>
    <property type="project" value="UniProtKB-KW"/>
</dbReference>
<dbReference type="RefSeq" id="WP_380598415.1">
    <property type="nucleotide sequence ID" value="NZ_JBHSDU010000003.1"/>
</dbReference>
<feature type="transmembrane region" description="Helical" evidence="1">
    <location>
        <begin position="486"/>
        <end position="507"/>
    </location>
</feature>
<feature type="domain" description="Peptidase M1 membrane alanine aminopeptidase" evidence="2">
    <location>
        <begin position="885"/>
        <end position="1067"/>
    </location>
</feature>
<organism evidence="3 4">
    <name type="scientific">Steroidobacter flavus</name>
    <dbReference type="NCBI Taxonomy" id="1842136"/>
    <lineage>
        <taxon>Bacteria</taxon>
        <taxon>Pseudomonadati</taxon>
        <taxon>Pseudomonadota</taxon>
        <taxon>Gammaproteobacteria</taxon>
        <taxon>Steroidobacterales</taxon>
        <taxon>Steroidobacteraceae</taxon>
        <taxon>Steroidobacter</taxon>
    </lineage>
</organism>
<keyword evidence="4" id="KW-1185">Reference proteome</keyword>